<dbReference type="AlphaFoldDB" id="A0A9Q0IUJ8"/>
<gene>
    <name evidence="2" type="ORF">NHX12_024172</name>
</gene>
<comment type="caution">
    <text evidence="2">The sequence shown here is derived from an EMBL/GenBank/DDBJ whole genome shotgun (WGS) entry which is preliminary data.</text>
</comment>
<accession>A0A9Q0IUJ8</accession>
<organism evidence="2 3">
    <name type="scientific">Muraenolepis orangiensis</name>
    <name type="common">Patagonian moray cod</name>
    <dbReference type="NCBI Taxonomy" id="630683"/>
    <lineage>
        <taxon>Eukaryota</taxon>
        <taxon>Metazoa</taxon>
        <taxon>Chordata</taxon>
        <taxon>Craniata</taxon>
        <taxon>Vertebrata</taxon>
        <taxon>Euteleostomi</taxon>
        <taxon>Actinopterygii</taxon>
        <taxon>Neopterygii</taxon>
        <taxon>Teleostei</taxon>
        <taxon>Neoteleostei</taxon>
        <taxon>Acanthomorphata</taxon>
        <taxon>Zeiogadaria</taxon>
        <taxon>Gadariae</taxon>
        <taxon>Gadiformes</taxon>
        <taxon>Muraenolepidoidei</taxon>
        <taxon>Muraenolepididae</taxon>
        <taxon>Muraenolepis</taxon>
    </lineage>
</organism>
<keyword evidence="3" id="KW-1185">Reference proteome</keyword>
<name>A0A9Q0IUJ8_9TELE</name>
<sequence>MEEEEDDSIIRQARGERHETAWDRITFPRALTDLRSHNNDSHRQAPGLLTTGGGRGITHGANDCCSFIH</sequence>
<dbReference type="EMBL" id="JANIIK010000039">
    <property type="protein sequence ID" value="KAJ3609656.1"/>
    <property type="molecule type" value="Genomic_DNA"/>
</dbReference>
<reference evidence="2" key="1">
    <citation type="submission" date="2022-07" db="EMBL/GenBank/DDBJ databases">
        <title>Chromosome-level genome of Muraenolepis orangiensis.</title>
        <authorList>
            <person name="Kim J."/>
        </authorList>
    </citation>
    <scope>NUCLEOTIDE SEQUENCE</scope>
    <source>
        <strain evidence="2">KU_S4_2022</strain>
        <tissue evidence="2">Muscle</tissue>
    </source>
</reference>
<evidence type="ECO:0000313" key="2">
    <source>
        <dbReference type="EMBL" id="KAJ3609656.1"/>
    </source>
</evidence>
<evidence type="ECO:0000256" key="1">
    <source>
        <dbReference type="SAM" id="MobiDB-lite"/>
    </source>
</evidence>
<protein>
    <submittedName>
        <fullName evidence="2">Uncharacterized protein</fullName>
    </submittedName>
</protein>
<feature type="region of interest" description="Disordered" evidence="1">
    <location>
        <begin position="35"/>
        <end position="56"/>
    </location>
</feature>
<dbReference type="Proteomes" id="UP001148018">
    <property type="component" value="Unassembled WGS sequence"/>
</dbReference>
<proteinExistence type="predicted"/>
<evidence type="ECO:0000313" key="3">
    <source>
        <dbReference type="Proteomes" id="UP001148018"/>
    </source>
</evidence>